<dbReference type="AlphaFoldDB" id="A0A3T1DD62"/>
<evidence type="ECO:0008006" key="3">
    <source>
        <dbReference type="Google" id="ProtNLM"/>
    </source>
</evidence>
<dbReference type="Gene3D" id="2.60.290.11">
    <property type="entry name" value="TM1070-like"/>
    <property type="match status" value="1"/>
</dbReference>
<sequence>MGKGQGNTLWIFPDCEMPPAGDSLLKGHESVIVLNLGNDEAKVSLTLYFTDRDPVDSIEVKVGGERVRCLRLDNPDDLNGYVIPREEQYALKVVSDTPVVVQYGRLDTRQDNMAFYTTMGFSE</sequence>
<dbReference type="EMBL" id="AP019400">
    <property type="protein sequence ID" value="BBI35885.1"/>
    <property type="molecule type" value="Genomic_DNA"/>
</dbReference>
<dbReference type="OrthoDB" id="512504at2"/>
<dbReference type="InterPro" id="IPR036698">
    <property type="entry name" value="TM1070-like_sf"/>
</dbReference>
<dbReference type="Pfam" id="PF07100">
    <property type="entry name" value="ASRT"/>
    <property type="match status" value="1"/>
</dbReference>
<dbReference type="InterPro" id="IPR009794">
    <property type="entry name" value="ASRT"/>
</dbReference>
<accession>A0A3T1DD62</accession>
<dbReference type="SUPFAM" id="SSF89232">
    <property type="entry name" value="Hypothetical protein TM1070"/>
    <property type="match status" value="1"/>
</dbReference>
<proteinExistence type="predicted"/>
<dbReference type="KEGG" id="cohn:KCTCHS21_52840"/>
<evidence type="ECO:0000313" key="1">
    <source>
        <dbReference type="EMBL" id="BBI35885.1"/>
    </source>
</evidence>
<organism evidence="1 2">
    <name type="scientific">Cohnella abietis</name>
    <dbReference type="NCBI Taxonomy" id="2507935"/>
    <lineage>
        <taxon>Bacteria</taxon>
        <taxon>Bacillati</taxon>
        <taxon>Bacillota</taxon>
        <taxon>Bacilli</taxon>
        <taxon>Bacillales</taxon>
        <taxon>Paenibacillaceae</taxon>
        <taxon>Cohnella</taxon>
    </lineage>
</organism>
<reference evidence="1 2" key="1">
    <citation type="submission" date="2019-01" db="EMBL/GenBank/DDBJ databases">
        <title>Complete genome sequence of Cohnella hallensis HS21 isolated from Korean fir (Abies koreana) rhizospheric soil.</title>
        <authorList>
            <person name="Jiang L."/>
            <person name="Kang S.W."/>
            <person name="Kim S."/>
            <person name="Jung J."/>
            <person name="Kim C.Y."/>
            <person name="Kim D.H."/>
            <person name="Kim S.W."/>
            <person name="Lee J."/>
        </authorList>
    </citation>
    <scope>NUCLEOTIDE SEQUENCE [LARGE SCALE GENOMIC DNA]</scope>
    <source>
        <strain evidence="1 2">HS21</strain>
    </source>
</reference>
<gene>
    <name evidence="1" type="ORF">KCTCHS21_52840</name>
</gene>
<name>A0A3T1DD62_9BACL</name>
<dbReference type="Proteomes" id="UP000289856">
    <property type="component" value="Chromosome"/>
</dbReference>
<keyword evidence="2" id="KW-1185">Reference proteome</keyword>
<protein>
    <recommendedName>
        <fullName evidence="3">Sensory rhodopsin transducer</fullName>
    </recommendedName>
</protein>
<evidence type="ECO:0000313" key="2">
    <source>
        <dbReference type="Proteomes" id="UP000289856"/>
    </source>
</evidence>